<keyword evidence="4" id="KW-0500">Molybdenum</keyword>
<dbReference type="Pfam" id="PF13531">
    <property type="entry name" value="SBP_bac_11"/>
    <property type="match status" value="1"/>
</dbReference>
<dbReference type="InterPro" id="IPR005950">
    <property type="entry name" value="ModA"/>
</dbReference>
<comment type="similarity">
    <text evidence="1">Belongs to the bacterial solute-binding protein ModA family.</text>
</comment>
<dbReference type="PANTHER" id="PTHR30632">
    <property type="entry name" value="MOLYBDATE-BINDING PERIPLASMIC PROTEIN"/>
    <property type="match status" value="1"/>
</dbReference>
<evidence type="ECO:0000256" key="2">
    <source>
        <dbReference type="ARBA" id="ARBA00022723"/>
    </source>
</evidence>
<dbReference type="CDD" id="cd13539">
    <property type="entry name" value="PBP2_AvModA"/>
    <property type="match status" value="1"/>
</dbReference>
<evidence type="ECO:0000313" key="5">
    <source>
        <dbReference type="EMBL" id="TDT41712.1"/>
    </source>
</evidence>
<name>A0A4R7JTQ0_9GAMM</name>
<dbReference type="SUPFAM" id="SSF53850">
    <property type="entry name" value="Periplasmic binding protein-like II"/>
    <property type="match status" value="1"/>
</dbReference>
<dbReference type="PANTHER" id="PTHR30632:SF14">
    <property type="entry name" value="TUNGSTATE_MOLYBDATE_CHROMATE-BINDING PROTEIN MODA"/>
    <property type="match status" value="1"/>
</dbReference>
<keyword evidence="2 4" id="KW-0479">Metal-binding</keyword>
<dbReference type="RefSeq" id="WP_133736060.1">
    <property type="nucleotide sequence ID" value="NZ_SOAX01000003.1"/>
</dbReference>
<reference evidence="5 6" key="1">
    <citation type="submission" date="2019-03" db="EMBL/GenBank/DDBJ databases">
        <title>Genomic Encyclopedia of Type Strains, Phase IV (KMG-IV): sequencing the most valuable type-strain genomes for metagenomic binning, comparative biology and taxonomic classification.</title>
        <authorList>
            <person name="Goeker M."/>
        </authorList>
    </citation>
    <scope>NUCLEOTIDE SEQUENCE [LARGE SCALE GENOMIC DNA]</scope>
    <source>
        <strain evidence="5 6">DSM 15505</strain>
    </source>
</reference>
<accession>A0A4R7JTQ0</accession>
<comment type="caution">
    <text evidence="5">The sequence shown here is derived from an EMBL/GenBank/DDBJ whole genome shotgun (WGS) entry which is preliminary data.</text>
</comment>
<dbReference type="InterPro" id="IPR050682">
    <property type="entry name" value="ModA/WtpA"/>
</dbReference>
<dbReference type="PIRSF" id="PIRSF004846">
    <property type="entry name" value="ModA"/>
    <property type="match status" value="1"/>
</dbReference>
<keyword evidence="3" id="KW-0732">Signal</keyword>
<dbReference type="EMBL" id="SOAX01000003">
    <property type="protein sequence ID" value="TDT41712.1"/>
    <property type="molecule type" value="Genomic_DNA"/>
</dbReference>
<evidence type="ECO:0000256" key="4">
    <source>
        <dbReference type="PIRSR" id="PIRSR004846-1"/>
    </source>
</evidence>
<evidence type="ECO:0000256" key="1">
    <source>
        <dbReference type="ARBA" id="ARBA00009175"/>
    </source>
</evidence>
<dbReference type="GO" id="GO:0030973">
    <property type="term" value="F:molybdate ion binding"/>
    <property type="evidence" value="ECO:0007669"/>
    <property type="project" value="InterPro"/>
</dbReference>
<evidence type="ECO:0000256" key="3">
    <source>
        <dbReference type="ARBA" id="ARBA00022729"/>
    </source>
</evidence>
<protein>
    <submittedName>
        <fullName evidence="5">Molybdate transport system substrate-binding protein</fullName>
    </submittedName>
</protein>
<dbReference type="OrthoDB" id="9785015at2"/>
<dbReference type="InterPro" id="IPR044084">
    <property type="entry name" value="AvModA-like_subst-bd"/>
</dbReference>
<evidence type="ECO:0000313" key="6">
    <source>
        <dbReference type="Proteomes" id="UP000295830"/>
    </source>
</evidence>
<dbReference type="Proteomes" id="UP000295830">
    <property type="component" value="Unassembled WGS sequence"/>
</dbReference>
<feature type="binding site" evidence="4">
    <location>
        <position position="62"/>
    </location>
    <ligand>
        <name>molybdate</name>
        <dbReference type="ChEBI" id="CHEBI:36264"/>
    </ligand>
</feature>
<feature type="binding site" evidence="4">
    <location>
        <position position="170"/>
    </location>
    <ligand>
        <name>molybdate</name>
        <dbReference type="ChEBI" id="CHEBI:36264"/>
    </ligand>
</feature>
<sequence>MRGNNRVLVALTILFFLVGAHPLWADEIRVAAASNVTGAARALAERFEVETGHEVVLAFGSTGKHYAQIRNGAPFHAFLAADVERPRRLVEEGVAVDGSRFTYARGALVLWSPEPDYVDAAGRVLKEGSYRYLALANPRLAPYGRAARQVLEARGLWGATEGRRVMGENIAQTFQFVRTGNAELGFVAASQLKVMGGSGEGSCWRVPSSLHDPIDQQAVLIEDNQAAREFLAFVGSEQGRAVFREFGYEAP</sequence>
<proteinExistence type="inferred from homology"/>
<gene>
    <name evidence="5" type="ORF">DES49_1814</name>
</gene>
<dbReference type="NCBIfam" id="TIGR01256">
    <property type="entry name" value="modA"/>
    <property type="match status" value="1"/>
</dbReference>
<dbReference type="AlphaFoldDB" id="A0A4R7JTQ0"/>
<dbReference type="GO" id="GO:0046872">
    <property type="term" value="F:metal ion binding"/>
    <property type="evidence" value="ECO:0007669"/>
    <property type="project" value="UniProtKB-KW"/>
</dbReference>
<organism evidence="5 6">
    <name type="scientific">Halospina denitrificans</name>
    <dbReference type="NCBI Taxonomy" id="332522"/>
    <lineage>
        <taxon>Bacteria</taxon>
        <taxon>Pseudomonadati</taxon>
        <taxon>Pseudomonadota</taxon>
        <taxon>Gammaproteobacteria</taxon>
        <taxon>Halospina</taxon>
    </lineage>
</organism>
<keyword evidence="6" id="KW-1185">Reference proteome</keyword>
<dbReference type="GO" id="GO:0015689">
    <property type="term" value="P:molybdate ion transport"/>
    <property type="evidence" value="ECO:0007669"/>
    <property type="project" value="InterPro"/>
</dbReference>
<dbReference type="Gene3D" id="3.40.190.10">
    <property type="entry name" value="Periplasmic binding protein-like II"/>
    <property type="match status" value="2"/>
</dbReference>